<evidence type="ECO:0000256" key="7">
    <source>
        <dbReference type="SAM" id="MobiDB-lite"/>
    </source>
</evidence>
<dbReference type="STRING" id="1507870.A0A1V8SM68"/>
<comment type="similarity">
    <text evidence="5">Belongs to the BCD1 family.</text>
</comment>
<feature type="compositionally biased region" description="Polar residues" evidence="7">
    <location>
        <begin position="275"/>
        <end position="291"/>
    </location>
</feature>
<evidence type="ECO:0000313" key="10">
    <source>
        <dbReference type="Proteomes" id="UP000192596"/>
    </source>
</evidence>
<dbReference type="EMBL" id="NAJO01000036">
    <property type="protein sequence ID" value="OQO00170.1"/>
    <property type="molecule type" value="Genomic_DNA"/>
</dbReference>
<protein>
    <recommendedName>
        <fullName evidence="8">HIT-type domain-containing protein</fullName>
    </recommendedName>
</protein>
<dbReference type="AlphaFoldDB" id="A0A1V8SM68"/>
<evidence type="ECO:0000256" key="6">
    <source>
        <dbReference type="PROSITE-ProRule" id="PRU00453"/>
    </source>
</evidence>
<comment type="function">
    <text evidence="4">Required for box C/D snoRNAs accumulation involved in snoRNA processing, snoRNA transport to the nucleolus and ribosome biogenesis.</text>
</comment>
<dbReference type="Proteomes" id="UP000192596">
    <property type="component" value="Unassembled WGS sequence"/>
</dbReference>
<dbReference type="InterPro" id="IPR057721">
    <property type="entry name" value="BCD1_alpha/beta"/>
</dbReference>
<keyword evidence="3" id="KW-0862">Zinc</keyword>
<dbReference type="InterPro" id="IPR007529">
    <property type="entry name" value="Znf_HIT"/>
</dbReference>
<feature type="region of interest" description="Disordered" evidence="7">
    <location>
        <begin position="268"/>
        <end position="296"/>
    </location>
</feature>
<evidence type="ECO:0000259" key="8">
    <source>
        <dbReference type="PROSITE" id="PS51083"/>
    </source>
</evidence>
<evidence type="ECO:0000256" key="2">
    <source>
        <dbReference type="ARBA" id="ARBA00022771"/>
    </source>
</evidence>
<feature type="region of interest" description="Disordered" evidence="7">
    <location>
        <begin position="201"/>
        <end position="244"/>
    </location>
</feature>
<evidence type="ECO:0000256" key="5">
    <source>
        <dbReference type="ARBA" id="ARBA00049654"/>
    </source>
</evidence>
<evidence type="ECO:0000313" key="9">
    <source>
        <dbReference type="EMBL" id="OQO00170.1"/>
    </source>
</evidence>
<sequence>MVDQAHQQSLADLCTVCYNSQPKYKCPRCKTQTCSLACYKRHQQRASCNGQRDPAEFVKKSAWATPSGIDHDYNYLKSVERKVDSAWQDVQERGIGNRIAPVVPTTTTTEGRLGEKQVAKAWLPGSALQRYLGNHSIHVERAPAGMSRQRANRTRVTNKGKVLWSVEWVDGQGLKTVDDESAGDDTISELWTSVEARKLNAERGRKRKRTEETTQPTLSQVLPSAAKVNEGSQAHAEMVSPPGDAAPIITAEHVLEAENAIHIRLEPESHDDESAPSTLSGPDNKTETVSTPSPPLHFYLSKPSTAVKSRVLVPIEPDETLTKILGHRTVLEFPTIYVLLEAPESLLGDYMLERDYSAASPDEAWASAVMPSLHEAHAGEAEEIGQLLDANSILDMLQRDVGMR</sequence>
<dbReference type="InterPro" id="IPR051639">
    <property type="entry name" value="BCD1"/>
</dbReference>
<accession>A0A1V8SM68</accession>
<dbReference type="GO" id="GO:0000492">
    <property type="term" value="P:box C/D snoRNP assembly"/>
    <property type="evidence" value="ECO:0007669"/>
    <property type="project" value="TreeGrafter"/>
</dbReference>
<keyword evidence="2 6" id="KW-0863">Zinc-finger</keyword>
<organism evidence="9 10">
    <name type="scientific">Cryoendolithus antarcticus</name>
    <dbReference type="NCBI Taxonomy" id="1507870"/>
    <lineage>
        <taxon>Eukaryota</taxon>
        <taxon>Fungi</taxon>
        <taxon>Dikarya</taxon>
        <taxon>Ascomycota</taxon>
        <taxon>Pezizomycotina</taxon>
        <taxon>Dothideomycetes</taxon>
        <taxon>Dothideomycetidae</taxon>
        <taxon>Cladosporiales</taxon>
        <taxon>Cladosporiaceae</taxon>
        <taxon>Cryoendolithus</taxon>
    </lineage>
</organism>
<dbReference type="GO" id="GO:0048254">
    <property type="term" value="P:snoRNA localization"/>
    <property type="evidence" value="ECO:0007669"/>
    <property type="project" value="TreeGrafter"/>
</dbReference>
<dbReference type="GO" id="GO:0005634">
    <property type="term" value="C:nucleus"/>
    <property type="evidence" value="ECO:0007669"/>
    <property type="project" value="TreeGrafter"/>
</dbReference>
<dbReference type="GO" id="GO:0070761">
    <property type="term" value="C:pre-snoRNP complex"/>
    <property type="evidence" value="ECO:0007669"/>
    <property type="project" value="TreeGrafter"/>
</dbReference>
<keyword evidence="10" id="KW-1185">Reference proteome</keyword>
<gene>
    <name evidence="9" type="ORF">B0A48_13957</name>
</gene>
<dbReference type="PROSITE" id="PS51083">
    <property type="entry name" value="ZF_HIT"/>
    <property type="match status" value="1"/>
</dbReference>
<name>A0A1V8SM68_9PEZI</name>
<dbReference type="InParanoid" id="A0A1V8SM68"/>
<dbReference type="Pfam" id="PF04438">
    <property type="entry name" value="zf-HIT"/>
    <property type="match status" value="1"/>
</dbReference>
<evidence type="ECO:0000256" key="3">
    <source>
        <dbReference type="ARBA" id="ARBA00022833"/>
    </source>
</evidence>
<dbReference type="Gene3D" id="3.30.60.190">
    <property type="match status" value="1"/>
</dbReference>
<reference evidence="10" key="1">
    <citation type="submission" date="2017-03" db="EMBL/GenBank/DDBJ databases">
        <title>Genomes of endolithic fungi from Antarctica.</title>
        <authorList>
            <person name="Coleine C."/>
            <person name="Masonjones S."/>
            <person name="Stajich J.E."/>
        </authorList>
    </citation>
    <scope>NUCLEOTIDE SEQUENCE [LARGE SCALE GENOMIC DNA]</scope>
    <source>
        <strain evidence="10">CCFEE 5527</strain>
    </source>
</reference>
<dbReference type="PANTHER" id="PTHR13483:SF11">
    <property type="entry name" value="ZINC FINGER HIT DOMAIN-CONTAINING PROTEIN 3"/>
    <property type="match status" value="1"/>
</dbReference>
<feature type="domain" description="HIT-type" evidence="8">
    <location>
        <begin position="14"/>
        <end position="48"/>
    </location>
</feature>
<proteinExistence type="inferred from homology"/>
<evidence type="ECO:0000256" key="4">
    <source>
        <dbReference type="ARBA" id="ARBA00049598"/>
    </source>
</evidence>
<dbReference type="Pfam" id="PF25790">
    <property type="entry name" value="BCD1"/>
    <property type="match status" value="1"/>
</dbReference>
<dbReference type="SUPFAM" id="SSF144232">
    <property type="entry name" value="HIT/MYND zinc finger-like"/>
    <property type="match status" value="1"/>
</dbReference>
<evidence type="ECO:0000256" key="1">
    <source>
        <dbReference type="ARBA" id="ARBA00022723"/>
    </source>
</evidence>
<dbReference type="PANTHER" id="PTHR13483">
    <property type="entry name" value="BOX C_D SNORNA PROTEIN 1-RELATED"/>
    <property type="match status" value="1"/>
</dbReference>
<dbReference type="OrthoDB" id="272357at2759"/>
<dbReference type="CDD" id="cd23023">
    <property type="entry name" value="zf-HIT_BCD1"/>
    <property type="match status" value="1"/>
</dbReference>
<dbReference type="GO" id="GO:0008270">
    <property type="term" value="F:zinc ion binding"/>
    <property type="evidence" value="ECO:0007669"/>
    <property type="project" value="UniProtKB-UniRule"/>
</dbReference>
<keyword evidence="1" id="KW-0479">Metal-binding</keyword>
<comment type="caution">
    <text evidence="9">The sequence shown here is derived from an EMBL/GenBank/DDBJ whole genome shotgun (WGS) entry which is preliminary data.</text>
</comment>
<dbReference type="GO" id="GO:0000463">
    <property type="term" value="P:maturation of LSU-rRNA from tricistronic rRNA transcript (SSU-rRNA, 5.8S rRNA, LSU-rRNA)"/>
    <property type="evidence" value="ECO:0007669"/>
    <property type="project" value="TreeGrafter"/>
</dbReference>